<dbReference type="GO" id="GO:1990281">
    <property type="term" value="C:efflux pump complex"/>
    <property type="evidence" value="ECO:0007669"/>
    <property type="project" value="TreeGrafter"/>
</dbReference>
<evidence type="ECO:0000313" key="9">
    <source>
        <dbReference type="Proteomes" id="UP000318017"/>
    </source>
</evidence>
<evidence type="ECO:0000256" key="3">
    <source>
        <dbReference type="ARBA" id="ARBA00022692"/>
    </source>
</evidence>
<dbReference type="PANTHER" id="PTHR30026:SF21">
    <property type="entry name" value="SLR1270 PROTEIN"/>
    <property type="match status" value="1"/>
</dbReference>
<dbReference type="SUPFAM" id="SSF56954">
    <property type="entry name" value="Outer membrane efflux proteins (OEP)"/>
    <property type="match status" value="1"/>
</dbReference>
<organism evidence="8 9">
    <name type="scientific">Aureliella helgolandensis</name>
    <dbReference type="NCBI Taxonomy" id="2527968"/>
    <lineage>
        <taxon>Bacteria</taxon>
        <taxon>Pseudomonadati</taxon>
        <taxon>Planctomycetota</taxon>
        <taxon>Planctomycetia</taxon>
        <taxon>Pirellulales</taxon>
        <taxon>Pirellulaceae</taxon>
        <taxon>Aureliella</taxon>
    </lineage>
</organism>
<evidence type="ECO:0000256" key="7">
    <source>
        <dbReference type="SAM" id="MobiDB-lite"/>
    </source>
</evidence>
<sequence>MHSIRTIRPHRWSPSVTLVWLLTITGCAGSNSAKNTLARPTGASPDRQSPVAAELRQNSSPFRLAGYRSTPSEQGGDGPPEMADEISLARPATAQVPAAARQILQPIEIVPTPPADVPAASVSIDDVVDSIHSTFPLLEAAYQENRIAAGNQIAAWGAFDVKLKASSESGALGFYETYRNSAGFSQPMYQGGEVFGGYRVGRGDFQPWYQERQTNDGGEFKAGVSVPLARNRKIDARRAELWRANYDRQRADPEVRAQLIRFVQDGSAAYWNWIAAGQQYEVGRNALQLAEQRNKQLERKVEVGDLDPPILQDNLRAIAMREAKLIDLGRKLKQSGVKLSLFLRDRDGVPMLPEESDLAEFPQPAPIERAVSDVDIATALRGRPELVVLNALSRRASVDLAEAQNDLLPLIDAQFVGSQDVGAPSSSKRDKSQFELEAGVFVELPVQRRKALGKSQAAHGKLVQIAAKRQFTEDKIRAEIQSAHAALLAAYGRLDRARESKRLAEYMADVERRKFELGQSDLLPVVLREQYAIEAAESEVDALLEYFLAKADYDAAMARDHPQ</sequence>
<evidence type="ECO:0000256" key="1">
    <source>
        <dbReference type="ARBA" id="ARBA00004442"/>
    </source>
</evidence>
<gene>
    <name evidence="8" type="ORF">Q31a_31340</name>
</gene>
<evidence type="ECO:0000256" key="5">
    <source>
        <dbReference type="ARBA" id="ARBA00023237"/>
    </source>
</evidence>
<dbReference type="PROSITE" id="PS51257">
    <property type="entry name" value="PROKAR_LIPOPROTEIN"/>
    <property type="match status" value="1"/>
</dbReference>
<dbReference type="AlphaFoldDB" id="A0A518G891"/>
<accession>A0A518G891</accession>
<dbReference type="Proteomes" id="UP000318017">
    <property type="component" value="Chromosome"/>
</dbReference>
<comment type="subcellular location">
    <subcellularLocation>
        <location evidence="1">Cell outer membrane</location>
    </subcellularLocation>
</comment>
<dbReference type="InterPro" id="IPR051906">
    <property type="entry name" value="TolC-like"/>
</dbReference>
<dbReference type="PANTHER" id="PTHR30026">
    <property type="entry name" value="OUTER MEMBRANE PROTEIN TOLC"/>
    <property type="match status" value="1"/>
</dbReference>
<dbReference type="GO" id="GO:0015288">
    <property type="term" value="F:porin activity"/>
    <property type="evidence" value="ECO:0007669"/>
    <property type="project" value="TreeGrafter"/>
</dbReference>
<feature type="region of interest" description="Disordered" evidence="7">
    <location>
        <begin position="31"/>
        <end position="84"/>
    </location>
</feature>
<proteinExistence type="predicted"/>
<protein>
    <submittedName>
        <fullName evidence="8">Outer membrane efflux protein</fullName>
    </submittedName>
</protein>
<reference evidence="8 9" key="1">
    <citation type="submission" date="2019-02" db="EMBL/GenBank/DDBJ databases">
        <title>Deep-cultivation of Planctomycetes and their phenomic and genomic characterization uncovers novel biology.</title>
        <authorList>
            <person name="Wiegand S."/>
            <person name="Jogler M."/>
            <person name="Boedeker C."/>
            <person name="Pinto D."/>
            <person name="Vollmers J."/>
            <person name="Rivas-Marin E."/>
            <person name="Kohn T."/>
            <person name="Peeters S.H."/>
            <person name="Heuer A."/>
            <person name="Rast P."/>
            <person name="Oberbeckmann S."/>
            <person name="Bunk B."/>
            <person name="Jeske O."/>
            <person name="Meyerdierks A."/>
            <person name="Storesund J.E."/>
            <person name="Kallscheuer N."/>
            <person name="Luecker S."/>
            <person name="Lage O.M."/>
            <person name="Pohl T."/>
            <person name="Merkel B.J."/>
            <person name="Hornburger P."/>
            <person name="Mueller R.-W."/>
            <person name="Bruemmer F."/>
            <person name="Labrenz M."/>
            <person name="Spormann A.M."/>
            <person name="Op den Camp H."/>
            <person name="Overmann J."/>
            <person name="Amann R."/>
            <person name="Jetten M.S.M."/>
            <person name="Mascher T."/>
            <person name="Medema M.H."/>
            <person name="Devos D.P."/>
            <person name="Kaster A.-K."/>
            <person name="Ovreas L."/>
            <person name="Rohde M."/>
            <person name="Galperin M.Y."/>
            <person name="Jogler C."/>
        </authorList>
    </citation>
    <scope>NUCLEOTIDE SEQUENCE [LARGE SCALE GENOMIC DNA]</scope>
    <source>
        <strain evidence="8 9">Q31a</strain>
    </source>
</reference>
<evidence type="ECO:0000313" key="8">
    <source>
        <dbReference type="EMBL" id="QDV24812.1"/>
    </source>
</evidence>
<keyword evidence="3" id="KW-0812">Transmembrane</keyword>
<keyword evidence="4" id="KW-0472">Membrane</keyword>
<evidence type="ECO:0000256" key="6">
    <source>
        <dbReference type="SAM" id="Coils"/>
    </source>
</evidence>
<keyword evidence="2" id="KW-1134">Transmembrane beta strand</keyword>
<dbReference type="GO" id="GO:0009279">
    <property type="term" value="C:cell outer membrane"/>
    <property type="evidence" value="ECO:0007669"/>
    <property type="project" value="UniProtKB-SubCell"/>
</dbReference>
<keyword evidence="9" id="KW-1185">Reference proteome</keyword>
<feature type="coiled-coil region" evidence="6">
    <location>
        <begin position="280"/>
        <end position="307"/>
    </location>
</feature>
<dbReference type="GO" id="GO:0015562">
    <property type="term" value="F:efflux transmembrane transporter activity"/>
    <property type="evidence" value="ECO:0007669"/>
    <property type="project" value="InterPro"/>
</dbReference>
<keyword evidence="5" id="KW-0998">Cell outer membrane</keyword>
<dbReference type="EMBL" id="CP036298">
    <property type="protein sequence ID" value="QDV24812.1"/>
    <property type="molecule type" value="Genomic_DNA"/>
</dbReference>
<dbReference type="KEGG" id="ahel:Q31a_31340"/>
<dbReference type="Gene3D" id="1.20.1600.10">
    <property type="entry name" value="Outer membrane efflux proteins (OEP)"/>
    <property type="match status" value="1"/>
</dbReference>
<keyword evidence="6" id="KW-0175">Coiled coil</keyword>
<evidence type="ECO:0000256" key="4">
    <source>
        <dbReference type="ARBA" id="ARBA00023136"/>
    </source>
</evidence>
<name>A0A518G891_9BACT</name>
<evidence type="ECO:0000256" key="2">
    <source>
        <dbReference type="ARBA" id="ARBA00022452"/>
    </source>
</evidence>